<dbReference type="Proteomes" id="UP001500359">
    <property type="component" value="Unassembled WGS sequence"/>
</dbReference>
<evidence type="ECO:0000313" key="2">
    <source>
        <dbReference type="Proteomes" id="UP001500359"/>
    </source>
</evidence>
<reference evidence="2" key="1">
    <citation type="journal article" date="2019" name="Int. J. Syst. Evol. Microbiol.">
        <title>The Global Catalogue of Microorganisms (GCM) 10K type strain sequencing project: providing services to taxonomists for standard genome sequencing and annotation.</title>
        <authorList>
            <consortium name="The Broad Institute Genomics Platform"/>
            <consortium name="The Broad Institute Genome Sequencing Center for Infectious Disease"/>
            <person name="Wu L."/>
            <person name="Ma J."/>
        </authorList>
    </citation>
    <scope>NUCLEOTIDE SEQUENCE [LARGE SCALE GENOMIC DNA]</scope>
    <source>
        <strain evidence="2">JCM 15896</strain>
    </source>
</reference>
<comment type="caution">
    <text evidence="1">The sequence shown here is derived from an EMBL/GenBank/DDBJ whole genome shotgun (WGS) entry which is preliminary data.</text>
</comment>
<sequence length="329" mass="37638">MTIYKLFGYVAFALFGLTLTSISVVKAANTCQLQYDNFAPLTQNISDAADNIDMDSIEPSDVFKLTENLARLMESGGVKIQHIEPILSIEEALPRTNLLLAYDIFLLSQLYNQQQLGLISVPPQLAYPSDTVPAHVYQWVDATIRLWQCHWPSNVTNEDKPSSMSMQITPSEVYYLMTDIQSHLMQVIKPDLLRNFLVLRMLEVEFLLQDIVLSRGLRLIEDDEIESDSPSTEQYMLDSLKLLSELNGQLYLSNKQLQRFDDPLMNLRFRVTTSALLAGELLYFNIHNQSVELPPMLPILNRQLSEEAMQARISRIYQMLDTIIQNKEA</sequence>
<protein>
    <submittedName>
        <fullName evidence="1">Uncharacterized protein</fullName>
    </submittedName>
</protein>
<name>A0ABP3WP18_9ALTE</name>
<keyword evidence="2" id="KW-1185">Reference proteome</keyword>
<dbReference type="RefSeq" id="WP_343857142.1">
    <property type="nucleotide sequence ID" value="NZ_BAAAFD010000002.1"/>
</dbReference>
<evidence type="ECO:0000313" key="1">
    <source>
        <dbReference type="EMBL" id="GAA0854397.1"/>
    </source>
</evidence>
<dbReference type="EMBL" id="BAAAFD010000002">
    <property type="protein sequence ID" value="GAA0854397.1"/>
    <property type="molecule type" value="Genomic_DNA"/>
</dbReference>
<accession>A0ABP3WP18</accession>
<proteinExistence type="predicted"/>
<gene>
    <name evidence="1" type="ORF">GCM10009114_09980</name>
</gene>
<organism evidence="1 2">
    <name type="scientific">Aliiglaciecola litoralis</name>
    <dbReference type="NCBI Taxonomy" id="582857"/>
    <lineage>
        <taxon>Bacteria</taxon>
        <taxon>Pseudomonadati</taxon>
        <taxon>Pseudomonadota</taxon>
        <taxon>Gammaproteobacteria</taxon>
        <taxon>Alteromonadales</taxon>
        <taxon>Alteromonadaceae</taxon>
        <taxon>Aliiglaciecola</taxon>
    </lineage>
</organism>